<dbReference type="PANTHER" id="PTHR46832">
    <property type="entry name" value="5'-METHYLTHIOADENOSINE/S-ADENOSYLHOMOCYSTEINE NUCLEOSIDASE"/>
    <property type="match status" value="1"/>
</dbReference>
<evidence type="ECO:0000256" key="2">
    <source>
        <dbReference type="ARBA" id="ARBA00011974"/>
    </source>
</evidence>
<evidence type="ECO:0000256" key="1">
    <source>
        <dbReference type="ARBA" id="ARBA00004945"/>
    </source>
</evidence>
<evidence type="ECO:0000313" key="7">
    <source>
        <dbReference type="EMBL" id="GGB67307.1"/>
    </source>
</evidence>
<dbReference type="PANTHER" id="PTHR46832:SF1">
    <property type="entry name" value="5'-METHYLTHIOADENOSINE_S-ADENOSYLHOMOCYSTEINE NUCLEOSIDASE"/>
    <property type="match status" value="1"/>
</dbReference>
<dbReference type="SUPFAM" id="SSF53167">
    <property type="entry name" value="Purine and uridine phosphorylases"/>
    <property type="match status" value="1"/>
</dbReference>
<dbReference type="NCBIfam" id="NF004079">
    <property type="entry name" value="PRK05584.1"/>
    <property type="match status" value="1"/>
</dbReference>
<dbReference type="EC" id="3.2.2.9" evidence="2"/>
<proteinExistence type="predicted"/>
<reference evidence="8" key="1">
    <citation type="journal article" date="2019" name="Int. J. Syst. Evol. Microbiol.">
        <title>The Global Catalogue of Microorganisms (GCM) 10K type strain sequencing project: providing services to taxonomists for standard genome sequencing and annotation.</title>
        <authorList>
            <consortium name="The Broad Institute Genomics Platform"/>
            <consortium name="The Broad Institute Genome Sequencing Center for Infectious Disease"/>
            <person name="Wu L."/>
            <person name="Ma J."/>
        </authorList>
    </citation>
    <scope>NUCLEOTIDE SEQUENCE [LARGE SCALE GENOMIC DNA]</scope>
    <source>
        <strain evidence="8">CGMCC 1.15461</strain>
    </source>
</reference>
<evidence type="ECO:0000256" key="3">
    <source>
        <dbReference type="ARBA" id="ARBA00022605"/>
    </source>
</evidence>
<accession>A0ABQ1JIR5</accession>
<feature type="domain" description="Nucleoside phosphorylase" evidence="6">
    <location>
        <begin position="7"/>
        <end position="252"/>
    </location>
</feature>
<dbReference type="Gene3D" id="3.40.50.1580">
    <property type="entry name" value="Nucleoside phosphorylase domain"/>
    <property type="match status" value="1"/>
</dbReference>
<dbReference type="Pfam" id="PF01048">
    <property type="entry name" value="PNP_UDP_1"/>
    <property type="match status" value="1"/>
</dbReference>
<evidence type="ECO:0000256" key="5">
    <source>
        <dbReference type="ARBA" id="ARBA00023167"/>
    </source>
</evidence>
<name>A0ABQ1JIR5_9FLAO</name>
<gene>
    <name evidence="7" type="ORF">GCM10007424_04130</name>
</gene>
<dbReference type="InterPro" id="IPR010049">
    <property type="entry name" value="MTA_SAH_Nsdase"/>
</dbReference>
<evidence type="ECO:0000259" key="6">
    <source>
        <dbReference type="Pfam" id="PF01048"/>
    </source>
</evidence>
<protein>
    <recommendedName>
        <fullName evidence="2">adenosylhomocysteine nucleosidase</fullName>
        <ecNumber evidence="2">3.2.2.9</ecNumber>
    </recommendedName>
</protein>
<comment type="pathway">
    <text evidence="1">Amino-acid biosynthesis; L-methionine biosynthesis via salvage pathway; S-methyl-5-thio-alpha-D-ribose 1-phosphate from S-methyl-5'-thioadenosine (hydrolase route): step 1/2.</text>
</comment>
<comment type="caution">
    <text evidence="7">The sequence shown here is derived from an EMBL/GenBank/DDBJ whole genome shotgun (WGS) entry which is preliminary data.</text>
</comment>
<dbReference type="NCBIfam" id="TIGR01704">
    <property type="entry name" value="MTA_SAH-Nsdase"/>
    <property type="match status" value="1"/>
</dbReference>
<sequence length="253" mass="27292">MQSNRVVGIMGAMPEEIEGIKALLTDTTSTIIGKRRYISGMLNGVKTVLVFSRWGKVAASATAATLINVFNVTELIFTGVAGAVHTNVAIGDIVIGKRLIQHDIDARPIMQRFEIPLLGKTYIEANAGNVSLALSTITNLLENNILSQNVGKEVLSDFGITRLSVHVGDIASGDKFFATNDDKEKLTDNLPETLCVEMEGAAVAQVCYEYDIPFTVIRIISDAADDASPIDFPVFIKNVSSKYIACIVKALIN</sequence>
<dbReference type="EMBL" id="BMJE01000001">
    <property type="protein sequence ID" value="GGB67307.1"/>
    <property type="molecule type" value="Genomic_DNA"/>
</dbReference>
<evidence type="ECO:0000256" key="4">
    <source>
        <dbReference type="ARBA" id="ARBA00022801"/>
    </source>
</evidence>
<dbReference type="InterPro" id="IPR000845">
    <property type="entry name" value="Nucleoside_phosphorylase_d"/>
</dbReference>
<keyword evidence="8" id="KW-1185">Reference proteome</keyword>
<dbReference type="Proteomes" id="UP000615760">
    <property type="component" value="Unassembled WGS sequence"/>
</dbReference>
<dbReference type="RefSeq" id="WP_188619565.1">
    <property type="nucleotide sequence ID" value="NZ_BMJE01000001.1"/>
</dbReference>
<keyword evidence="5" id="KW-0486">Methionine biosynthesis</keyword>
<evidence type="ECO:0000313" key="8">
    <source>
        <dbReference type="Proteomes" id="UP000615760"/>
    </source>
</evidence>
<keyword evidence="3" id="KW-0028">Amino-acid biosynthesis</keyword>
<dbReference type="CDD" id="cd09008">
    <property type="entry name" value="MTAN"/>
    <property type="match status" value="1"/>
</dbReference>
<organism evidence="7 8">
    <name type="scientific">Flavobacterium suaedae</name>
    <dbReference type="NCBI Taxonomy" id="1767027"/>
    <lineage>
        <taxon>Bacteria</taxon>
        <taxon>Pseudomonadati</taxon>
        <taxon>Bacteroidota</taxon>
        <taxon>Flavobacteriia</taxon>
        <taxon>Flavobacteriales</taxon>
        <taxon>Flavobacteriaceae</taxon>
        <taxon>Flavobacterium</taxon>
    </lineage>
</organism>
<keyword evidence="4" id="KW-0378">Hydrolase</keyword>
<dbReference type="InterPro" id="IPR035994">
    <property type="entry name" value="Nucleoside_phosphorylase_sf"/>
</dbReference>